<dbReference type="Gene3D" id="1.50.40.10">
    <property type="entry name" value="Mitochondrial carrier domain"/>
    <property type="match status" value="1"/>
</dbReference>
<feature type="transmembrane region" description="Helical" evidence="10">
    <location>
        <begin position="205"/>
        <end position="229"/>
    </location>
</feature>
<dbReference type="PANTHER" id="PTHR45618">
    <property type="entry name" value="MITOCHONDRIAL DICARBOXYLATE CARRIER-RELATED"/>
    <property type="match status" value="1"/>
</dbReference>
<evidence type="ECO:0000256" key="4">
    <source>
        <dbReference type="ARBA" id="ARBA00022692"/>
    </source>
</evidence>
<dbReference type="PROSITE" id="PS50920">
    <property type="entry name" value="SOLCAR"/>
    <property type="match status" value="3"/>
</dbReference>
<feature type="repeat" description="Solcar" evidence="8">
    <location>
        <begin position="105"/>
        <end position="193"/>
    </location>
</feature>
<feature type="transmembrane region" description="Helical" evidence="10">
    <location>
        <begin position="107"/>
        <end position="125"/>
    </location>
</feature>
<evidence type="ECO:0000313" key="11">
    <source>
        <dbReference type="EMBL" id="CAE0440334.1"/>
    </source>
</evidence>
<accession>A0A7S3PIF4</accession>
<name>A0A7S3PIF4_9STRA</name>
<comment type="subcellular location">
    <subcellularLocation>
        <location evidence="1">Membrane</location>
        <topology evidence="1">Multi-pass membrane protein</topology>
    </subcellularLocation>
</comment>
<evidence type="ECO:0000256" key="9">
    <source>
        <dbReference type="RuleBase" id="RU000488"/>
    </source>
</evidence>
<sequence>MSSNVEKSLQELRLNVLAGSMCTATSVAITNPLDTLRIRWQIATKENAGKRIYNFGTRIIQKEGLFKGLWFPGCLAHMGAVSISSGIRLGFYPTIRDLIAEDEDKNALHMWSAGFIAGAAGFWLANPLFQAKVRIQASLMQSGSNHKGLISSINNTFESEGVKGLYRGSTVLMARGALLSAGAQLGYDYVKTTARRQNLMDDGPMLHLISSISSAFLAVTFCTPADFIMTKYQSAPALGIKYKSIFDCIKTVVSKNGVFGLYRGWTPLFMRIGPLFIINMPLYEQCRRLLGLSYLT</sequence>
<feature type="transmembrane region" description="Helical" evidence="10">
    <location>
        <begin position="264"/>
        <end position="283"/>
    </location>
</feature>
<organism evidence="11">
    <name type="scientific">Aplanochytrium stocchinoi</name>
    <dbReference type="NCBI Taxonomy" id="215587"/>
    <lineage>
        <taxon>Eukaryota</taxon>
        <taxon>Sar</taxon>
        <taxon>Stramenopiles</taxon>
        <taxon>Bigyra</taxon>
        <taxon>Labyrinthulomycetes</taxon>
        <taxon>Thraustochytrida</taxon>
        <taxon>Thraustochytriidae</taxon>
        <taxon>Aplanochytrium</taxon>
    </lineage>
</organism>
<feature type="repeat" description="Solcar" evidence="8">
    <location>
        <begin position="202"/>
        <end position="289"/>
    </location>
</feature>
<evidence type="ECO:0000256" key="8">
    <source>
        <dbReference type="PROSITE-ProRule" id="PRU00282"/>
    </source>
</evidence>
<reference evidence="11" key="1">
    <citation type="submission" date="2021-01" db="EMBL/GenBank/DDBJ databases">
        <authorList>
            <person name="Corre E."/>
            <person name="Pelletier E."/>
            <person name="Niang G."/>
            <person name="Scheremetjew M."/>
            <person name="Finn R."/>
            <person name="Kale V."/>
            <person name="Holt S."/>
            <person name="Cochrane G."/>
            <person name="Meng A."/>
            <person name="Brown T."/>
            <person name="Cohen L."/>
        </authorList>
    </citation>
    <scope>NUCLEOTIDE SEQUENCE</scope>
    <source>
        <strain evidence="11">GSBS06</strain>
    </source>
</reference>
<comment type="similarity">
    <text evidence="2 9">Belongs to the mitochondrial carrier (TC 2.A.29) family.</text>
</comment>
<keyword evidence="5" id="KW-0677">Repeat</keyword>
<keyword evidence="7 8" id="KW-0472">Membrane</keyword>
<evidence type="ECO:0000256" key="6">
    <source>
        <dbReference type="ARBA" id="ARBA00022989"/>
    </source>
</evidence>
<evidence type="ECO:0008006" key="12">
    <source>
        <dbReference type="Google" id="ProtNLM"/>
    </source>
</evidence>
<dbReference type="GO" id="GO:0016020">
    <property type="term" value="C:membrane"/>
    <property type="evidence" value="ECO:0007669"/>
    <property type="project" value="UniProtKB-SubCell"/>
</dbReference>
<dbReference type="Pfam" id="PF00153">
    <property type="entry name" value="Mito_carr"/>
    <property type="match status" value="3"/>
</dbReference>
<keyword evidence="6 10" id="KW-1133">Transmembrane helix</keyword>
<feature type="repeat" description="Solcar" evidence="8">
    <location>
        <begin position="10"/>
        <end position="98"/>
    </location>
</feature>
<keyword evidence="3 9" id="KW-0813">Transport</keyword>
<evidence type="ECO:0000256" key="10">
    <source>
        <dbReference type="SAM" id="Phobius"/>
    </source>
</evidence>
<proteinExistence type="inferred from homology"/>
<dbReference type="SUPFAM" id="SSF103506">
    <property type="entry name" value="Mitochondrial carrier"/>
    <property type="match status" value="1"/>
</dbReference>
<dbReference type="InterPro" id="IPR018108">
    <property type="entry name" value="MCP_transmembrane"/>
</dbReference>
<evidence type="ECO:0000256" key="5">
    <source>
        <dbReference type="ARBA" id="ARBA00022737"/>
    </source>
</evidence>
<dbReference type="EMBL" id="HBIN01013841">
    <property type="protein sequence ID" value="CAE0440334.1"/>
    <property type="molecule type" value="Transcribed_RNA"/>
</dbReference>
<dbReference type="InterPro" id="IPR023395">
    <property type="entry name" value="MCP_dom_sf"/>
</dbReference>
<keyword evidence="4 8" id="KW-0812">Transmembrane</keyword>
<evidence type="ECO:0000256" key="2">
    <source>
        <dbReference type="ARBA" id="ARBA00006375"/>
    </source>
</evidence>
<protein>
    <recommendedName>
        <fullName evidence="12">Mitochondrial carrier protein</fullName>
    </recommendedName>
</protein>
<dbReference type="AlphaFoldDB" id="A0A7S3PIF4"/>
<evidence type="ECO:0000256" key="7">
    <source>
        <dbReference type="ARBA" id="ARBA00023136"/>
    </source>
</evidence>
<evidence type="ECO:0000256" key="3">
    <source>
        <dbReference type="ARBA" id="ARBA00022448"/>
    </source>
</evidence>
<dbReference type="InterPro" id="IPR050391">
    <property type="entry name" value="Mito_Metabolite_Transporter"/>
</dbReference>
<evidence type="ECO:0000256" key="1">
    <source>
        <dbReference type="ARBA" id="ARBA00004141"/>
    </source>
</evidence>
<gene>
    <name evidence="11" type="ORF">ASTO00021_LOCUS10468</name>
</gene>
<feature type="transmembrane region" description="Helical" evidence="10">
    <location>
        <begin position="68"/>
        <end position="87"/>
    </location>
</feature>